<feature type="domain" description="Tetratricopeptide repeat protein 5 OB fold" evidence="3">
    <location>
        <begin position="305"/>
        <end position="386"/>
    </location>
</feature>
<keyword evidence="2" id="KW-0802">TPR repeat</keyword>
<dbReference type="GO" id="GO:0016593">
    <property type="term" value="C:Cdc73/Paf1 complex"/>
    <property type="evidence" value="ECO:0007669"/>
    <property type="project" value="TreeGrafter"/>
</dbReference>
<sequence length="386" mass="43458">MSLKELLSSSPQYESDVQKIQELVDDLYHYRNHFFEIEDSSLMPRKANLLHEKMEKTILDLDNLAVKTKGNPSLKAKTLYERGRALNVEEEYNSESEKLLAKAVKLDPSIIDAWNHLGECYWKKGDLNNAKICFEGALNQEENKISLKYLSIVLRQTKDPENRIRCIEEGLSVARKAVSLDTLDGSSWLVLGNAYLTYFFTISQNPRILKQAMSAYKQAEKDVVTRTNSELHYNKAIVLKYKEEYTSALDSFFSCHCLGSHMGCTRKLKAKRFQNLVDAIEPDTQLGPFLKNLNAGSHSPMVHLKQGYFSDLVEGSNLGIVVLGKVICSVVCEDSVPFTFCIVDKKSNIIVVNLYNLSPGKGVIIGDSVAIADPFFTKIEANHDGK</sequence>
<accession>A0A7R8H025</accession>
<dbReference type="InterPro" id="IPR031101">
    <property type="entry name" value="Ctr9"/>
</dbReference>
<feature type="non-terminal residue" evidence="4">
    <location>
        <position position="1"/>
    </location>
</feature>
<reference evidence="4" key="1">
    <citation type="submission" date="2021-02" db="EMBL/GenBank/DDBJ databases">
        <authorList>
            <person name="Bekaert M."/>
        </authorList>
    </citation>
    <scope>NUCLEOTIDE SEQUENCE</scope>
    <source>
        <strain evidence="4">IoA-00</strain>
    </source>
</reference>
<dbReference type="Proteomes" id="UP000675881">
    <property type="component" value="Chromosome 1"/>
</dbReference>
<evidence type="ECO:0000313" key="5">
    <source>
        <dbReference type="Proteomes" id="UP000675881"/>
    </source>
</evidence>
<dbReference type="GO" id="GO:0006368">
    <property type="term" value="P:transcription elongation by RNA polymerase II"/>
    <property type="evidence" value="ECO:0007669"/>
    <property type="project" value="TreeGrafter"/>
</dbReference>
<dbReference type="SMART" id="SM00028">
    <property type="entry name" value="TPR"/>
    <property type="match status" value="3"/>
</dbReference>
<evidence type="ECO:0000259" key="3">
    <source>
        <dbReference type="Pfam" id="PF16669"/>
    </source>
</evidence>
<dbReference type="PANTHER" id="PTHR14027">
    <property type="entry name" value="RNA POLYMERASE-ASSOCIATED PROTEIN CTR9"/>
    <property type="match status" value="1"/>
</dbReference>
<dbReference type="AlphaFoldDB" id="A0A7R8H025"/>
<dbReference type="InterPro" id="IPR011990">
    <property type="entry name" value="TPR-like_helical_dom_sf"/>
</dbReference>
<proteinExistence type="predicted"/>
<dbReference type="PROSITE" id="PS50005">
    <property type="entry name" value="TPR"/>
    <property type="match status" value="1"/>
</dbReference>
<dbReference type="GO" id="GO:0006355">
    <property type="term" value="P:regulation of DNA-templated transcription"/>
    <property type="evidence" value="ECO:0007669"/>
    <property type="project" value="InterPro"/>
</dbReference>
<dbReference type="InterPro" id="IPR019734">
    <property type="entry name" value="TPR_rpt"/>
</dbReference>
<organism evidence="4 5">
    <name type="scientific">Lepeophtheirus salmonis</name>
    <name type="common">Salmon louse</name>
    <name type="synonym">Caligus salmonis</name>
    <dbReference type="NCBI Taxonomy" id="72036"/>
    <lineage>
        <taxon>Eukaryota</taxon>
        <taxon>Metazoa</taxon>
        <taxon>Ecdysozoa</taxon>
        <taxon>Arthropoda</taxon>
        <taxon>Crustacea</taxon>
        <taxon>Multicrustacea</taxon>
        <taxon>Hexanauplia</taxon>
        <taxon>Copepoda</taxon>
        <taxon>Siphonostomatoida</taxon>
        <taxon>Caligidae</taxon>
        <taxon>Lepeophtheirus</taxon>
    </lineage>
</organism>
<protein>
    <submittedName>
        <fullName evidence="4">(salmon louse) hypothetical protein</fullName>
    </submittedName>
</protein>
<dbReference type="Gene3D" id="1.25.40.10">
    <property type="entry name" value="Tetratricopeptide repeat domain"/>
    <property type="match status" value="1"/>
</dbReference>
<evidence type="ECO:0000256" key="2">
    <source>
        <dbReference type="ARBA" id="ARBA00022803"/>
    </source>
</evidence>
<evidence type="ECO:0000256" key="1">
    <source>
        <dbReference type="ARBA" id="ARBA00022737"/>
    </source>
</evidence>
<dbReference type="GO" id="GO:0000993">
    <property type="term" value="F:RNA polymerase II complex binding"/>
    <property type="evidence" value="ECO:0007669"/>
    <property type="project" value="TreeGrafter"/>
</dbReference>
<name>A0A7R8H025_LEPSM</name>
<dbReference type="Pfam" id="PF13181">
    <property type="entry name" value="TPR_8"/>
    <property type="match status" value="1"/>
</dbReference>
<dbReference type="SUPFAM" id="SSF48452">
    <property type="entry name" value="TPR-like"/>
    <property type="match status" value="1"/>
</dbReference>
<dbReference type="EMBL" id="HG994580">
    <property type="protein sequence ID" value="CAF2761346.1"/>
    <property type="molecule type" value="Genomic_DNA"/>
</dbReference>
<dbReference type="PANTHER" id="PTHR14027:SF2">
    <property type="entry name" value="RNA POLYMERASE-ASSOCIATED PROTEIN CTR9 HOMOLOG"/>
    <property type="match status" value="1"/>
</dbReference>
<dbReference type="InterPro" id="IPR032076">
    <property type="entry name" value="TTC5_OB"/>
</dbReference>
<keyword evidence="5" id="KW-1185">Reference proteome</keyword>
<evidence type="ECO:0000313" key="4">
    <source>
        <dbReference type="EMBL" id="CAF2761346.1"/>
    </source>
</evidence>
<keyword evidence="1" id="KW-0677">Repeat</keyword>
<dbReference type="Pfam" id="PF16669">
    <property type="entry name" value="TTC5_OB"/>
    <property type="match status" value="1"/>
</dbReference>
<gene>
    <name evidence="4" type="ORF">LSAA_695</name>
</gene>
<dbReference type="OrthoDB" id="423589at2759"/>